<dbReference type="Pfam" id="PF11351">
    <property type="entry name" value="GTA_holin_3TM"/>
    <property type="match status" value="1"/>
</dbReference>
<gene>
    <name evidence="1" type="ORF">GTQ45_06465</name>
</gene>
<dbReference type="InterPro" id="IPR021497">
    <property type="entry name" value="GTA_holin_3TM"/>
</dbReference>
<reference evidence="1 2" key="1">
    <citation type="journal article" date="2016" name="Int. J. Syst. Evol. Microbiol.">
        <title>Pyruvatibacter mobilis gen. nov., sp. nov., a marine bacterium from the culture broth of Picochlorum sp. 122.</title>
        <authorList>
            <person name="Wang G."/>
            <person name="Tang M."/>
            <person name="Wu H."/>
            <person name="Dai S."/>
            <person name="Li T."/>
            <person name="Chen C."/>
            <person name="He H."/>
            <person name="Fan J."/>
            <person name="Xiang W."/>
            <person name="Li X."/>
        </authorList>
    </citation>
    <scope>NUCLEOTIDE SEQUENCE [LARGE SCALE GENOMIC DNA]</scope>
    <source>
        <strain evidence="1 2">GYP-11</strain>
    </source>
</reference>
<evidence type="ECO:0008006" key="3">
    <source>
        <dbReference type="Google" id="ProtNLM"/>
    </source>
</evidence>
<protein>
    <recommendedName>
        <fullName evidence="3">Holin (3TMs family)</fullName>
    </recommendedName>
</protein>
<evidence type="ECO:0000313" key="2">
    <source>
        <dbReference type="Proteomes" id="UP000470384"/>
    </source>
</evidence>
<dbReference type="RefSeq" id="WP_160587371.1">
    <property type="nucleotide sequence ID" value="NZ_BMHN01000001.1"/>
</dbReference>
<name>A0A845Q9Z4_9HYPH</name>
<evidence type="ECO:0000313" key="1">
    <source>
        <dbReference type="EMBL" id="NBG95372.1"/>
    </source>
</evidence>
<sequence length="133" mass="14511">MLSAILSFLTGPVAGLIDKSVSDRDLAARLKQDLQRLALEREGELARAAGAIIEAEARSEHPLAAQWRPVLMLSITAILINNYLLAPYMELLFGVAVHLPLPEPMWNLLTVGVGGYVIGRSTEKAVRNWAARP</sequence>
<organism evidence="1 2">
    <name type="scientific">Pyruvatibacter mobilis</name>
    <dbReference type="NCBI Taxonomy" id="1712261"/>
    <lineage>
        <taxon>Bacteria</taxon>
        <taxon>Pseudomonadati</taxon>
        <taxon>Pseudomonadota</taxon>
        <taxon>Alphaproteobacteria</taxon>
        <taxon>Hyphomicrobiales</taxon>
        <taxon>Parvibaculaceae</taxon>
        <taxon>Pyruvatibacter</taxon>
    </lineage>
</organism>
<accession>A0A845Q9Z4</accession>
<dbReference type="Proteomes" id="UP000470384">
    <property type="component" value="Unassembled WGS sequence"/>
</dbReference>
<dbReference type="OrthoDB" id="7997586at2"/>
<proteinExistence type="predicted"/>
<dbReference type="AlphaFoldDB" id="A0A845Q9Z4"/>
<keyword evidence="2" id="KW-1185">Reference proteome</keyword>
<dbReference type="GeneID" id="300655164"/>
<dbReference type="EMBL" id="WXYQ01000005">
    <property type="protein sequence ID" value="NBG95372.1"/>
    <property type="molecule type" value="Genomic_DNA"/>
</dbReference>
<comment type="caution">
    <text evidence="1">The sequence shown here is derived from an EMBL/GenBank/DDBJ whole genome shotgun (WGS) entry which is preliminary data.</text>
</comment>